<feature type="compositionally biased region" description="Basic and acidic residues" evidence="1">
    <location>
        <begin position="77"/>
        <end position="86"/>
    </location>
</feature>
<comment type="caution">
    <text evidence="2">The sequence shown here is derived from an EMBL/GenBank/DDBJ whole genome shotgun (WGS) entry which is preliminary data.</text>
</comment>
<gene>
    <name evidence="2" type="ORF">GHK53_36835</name>
</gene>
<sequence>MTQILNVTRNDGGQFEITDQRGKVVEGPFETNAAAWKALDRLDNNDHPPPRSKGNKKVLWGKPGRTKSKKGRRKEKKLKEKQDHRMKVNAAKAPTWVRSVAAAKFDPAGERAYRDHKLGTFGAASEVRRIDPAEYLAEKARRGEI</sequence>
<dbReference type="RefSeq" id="WP_153350254.1">
    <property type="nucleotide sequence ID" value="NZ_WISR01000294.1"/>
</dbReference>
<dbReference type="EMBL" id="WISR01000294">
    <property type="protein sequence ID" value="MQW38157.1"/>
    <property type="molecule type" value="Genomic_DNA"/>
</dbReference>
<dbReference type="AlphaFoldDB" id="A0AAW9U680"/>
<feature type="region of interest" description="Disordered" evidence="1">
    <location>
        <begin position="40"/>
        <end position="92"/>
    </location>
</feature>
<evidence type="ECO:0000313" key="2">
    <source>
        <dbReference type="EMBL" id="MQW38157.1"/>
    </source>
</evidence>
<reference evidence="2 3" key="1">
    <citation type="journal article" date="2013" name="Genome Biol.">
        <title>Comparative genomics of the core and accessory genomes of 48 Sinorhizobium strains comprising five genospecies.</title>
        <authorList>
            <person name="Sugawara M."/>
            <person name="Epstein B."/>
            <person name="Badgley B.D."/>
            <person name="Unno T."/>
            <person name="Xu L."/>
            <person name="Reese J."/>
            <person name="Gyaneshwar P."/>
            <person name="Denny R."/>
            <person name="Mudge J."/>
            <person name="Bharti A.K."/>
            <person name="Farmer A.D."/>
            <person name="May G.D."/>
            <person name="Woodward J.E."/>
            <person name="Medigue C."/>
            <person name="Vallenet D."/>
            <person name="Lajus A."/>
            <person name="Rouy Z."/>
            <person name="Martinez-Vaz B."/>
            <person name="Tiffin P."/>
            <person name="Young N.D."/>
            <person name="Sadowsky M.J."/>
        </authorList>
    </citation>
    <scope>NUCLEOTIDE SEQUENCE [LARGE SCALE GENOMIC DNA]</scope>
    <source>
        <strain evidence="2 3">N6B1</strain>
    </source>
</reference>
<evidence type="ECO:0000256" key="1">
    <source>
        <dbReference type="SAM" id="MobiDB-lite"/>
    </source>
</evidence>
<organism evidence="2 3">
    <name type="scientific">Rhizobium meliloti</name>
    <name type="common">Ensifer meliloti</name>
    <name type="synonym">Sinorhizobium meliloti</name>
    <dbReference type="NCBI Taxonomy" id="382"/>
    <lineage>
        <taxon>Bacteria</taxon>
        <taxon>Pseudomonadati</taxon>
        <taxon>Pseudomonadota</taxon>
        <taxon>Alphaproteobacteria</taxon>
        <taxon>Hyphomicrobiales</taxon>
        <taxon>Rhizobiaceae</taxon>
        <taxon>Sinorhizobium/Ensifer group</taxon>
        <taxon>Sinorhizobium</taxon>
    </lineage>
</organism>
<proteinExistence type="predicted"/>
<name>A0AAW9U680_RHIML</name>
<accession>A0AAW9U680</accession>
<protein>
    <submittedName>
        <fullName evidence="2">Uncharacterized protein</fullName>
    </submittedName>
</protein>
<dbReference type="Proteomes" id="UP000429484">
    <property type="component" value="Unassembled WGS sequence"/>
</dbReference>
<feature type="compositionally biased region" description="Basic and acidic residues" evidence="1">
    <location>
        <begin position="40"/>
        <end position="49"/>
    </location>
</feature>
<feature type="compositionally biased region" description="Basic residues" evidence="1">
    <location>
        <begin position="64"/>
        <end position="76"/>
    </location>
</feature>
<evidence type="ECO:0000313" key="3">
    <source>
        <dbReference type="Proteomes" id="UP000429484"/>
    </source>
</evidence>